<evidence type="ECO:0000313" key="3">
    <source>
        <dbReference type="Proteomes" id="UP000054558"/>
    </source>
</evidence>
<feature type="region of interest" description="Disordered" evidence="1">
    <location>
        <begin position="288"/>
        <end position="314"/>
    </location>
</feature>
<proteinExistence type="predicted"/>
<accession>A0A1Y1I987</accession>
<gene>
    <name evidence="2" type="ORF">KFL_002940080</name>
</gene>
<dbReference type="AlphaFoldDB" id="A0A1Y1I987"/>
<name>A0A1Y1I987_KLENI</name>
<feature type="compositionally biased region" description="Basic and acidic residues" evidence="1">
    <location>
        <begin position="1"/>
        <end position="11"/>
    </location>
</feature>
<reference evidence="2 3" key="1">
    <citation type="journal article" date="2014" name="Nat. Commun.">
        <title>Klebsormidium flaccidum genome reveals primary factors for plant terrestrial adaptation.</title>
        <authorList>
            <person name="Hori K."/>
            <person name="Maruyama F."/>
            <person name="Fujisawa T."/>
            <person name="Togashi T."/>
            <person name="Yamamoto N."/>
            <person name="Seo M."/>
            <person name="Sato S."/>
            <person name="Yamada T."/>
            <person name="Mori H."/>
            <person name="Tajima N."/>
            <person name="Moriyama T."/>
            <person name="Ikeuchi M."/>
            <person name="Watanabe M."/>
            <person name="Wada H."/>
            <person name="Kobayashi K."/>
            <person name="Saito M."/>
            <person name="Masuda T."/>
            <person name="Sasaki-Sekimoto Y."/>
            <person name="Mashiguchi K."/>
            <person name="Awai K."/>
            <person name="Shimojima M."/>
            <person name="Masuda S."/>
            <person name="Iwai M."/>
            <person name="Nobusawa T."/>
            <person name="Narise T."/>
            <person name="Kondo S."/>
            <person name="Saito H."/>
            <person name="Sato R."/>
            <person name="Murakawa M."/>
            <person name="Ihara Y."/>
            <person name="Oshima-Yamada Y."/>
            <person name="Ohtaka K."/>
            <person name="Satoh M."/>
            <person name="Sonobe K."/>
            <person name="Ishii M."/>
            <person name="Ohtani R."/>
            <person name="Kanamori-Sato M."/>
            <person name="Honoki R."/>
            <person name="Miyazaki D."/>
            <person name="Mochizuki H."/>
            <person name="Umetsu J."/>
            <person name="Higashi K."/>
            <person name="Shibata D."/>
            <person name="Kamiya Y."/>
            <person name="Sato N."/>
            <person name="Nakamura Y."/>
            <person name="Tabata S."/>
            <person name="Ida S."/>
            <person name="Kurokawa K."/>
            <person name="Ohta H."/>
        </authorList>
    </citation>
    <scope>NUCLEOTIDE SEQUENCE [LARGE SCALE GENOMIC DNA]</scope>
    <source>
        <strain evidence="2 3">NIES-2285</strain>
    </source>
</reference>
<dbReference type="EMBL" id="DF237243">
    <property type="protein sequence ID" value="GAQ86522.1"/>
    <property type="molecule type" value="Genomic_DNA"/>
</dbReference>
<dbReference type="Proteomes" id="UP000054558">
    <property type="component" value="Unassembled WGS sequence"/>
</dbReference>
<feature type="region of interest" description="Disordered" evidence="1">
    <location>
        <begin position="1"/>
        <end position="26"/>
    </location>
</feature>
<sequence>MEPEYETRADDVSANAANHQPSHRAIKGCNRRHPSLLRFGRPALGDERPELTTVQEVFSRAYKMLMKHKSLEKQLLDIPFNLCLLLKEKRPAFLIQADNRTAHLRASIDACLAELSSIFATIHTYQGQLVCLQSRAEEIRQTMLADGSCSCFGRILGYPFAGELDEIHCCEGRFRVNLKISTSDMELETGQAASFLAMVGCHNHCVSDVMRMSLDFQAVASEISPTLRVSFLVDLYNDDPRQRSDVTSGGTGPHRSHHAECSFGHVAPCHWPSQAGAAFSRRQPFQAGANEENAGSRVPRKKSPKRIASEKRYQCSKFAKSEPRGIEKVCKRHEQPCTVTPREREGWRMK</sequence>
<protein>
    <submittedName>
        <fullName evidence="2">Uncharacterized protein</fullName>
    </submittedName>
</protein>
<organism evidence="2 3">
    <name type="scientific">Klebsormidium nitens</name>
    <name type="common">Green alga</name>
    <name type="synonym">Ulothrix nitens</name>
    <dbReference type="NCBI Taxonomy" id="105231"/>
    <lineage>
        <taxon>Eukaryota</taxon>
        <taxon>Viridiplantae</taxon>
        <taxon>Streptophyta</taxon>
        <taxon>Klebsormidiophyceae</taxon>
        <taxon>Klebsormidiales</taxon>
        <taxon>Klebsormidiaceae</taxon>
        <taxon>Klebsormidium</taxon>
    </lineage>
</organism>
<keyword evidence="3" id="KW-1185">Reference proteome</keyword>
<evidence type="ECO:0000256" key="1">
    <source>
        <dbReference type="SAM" id="MobiDB-lite"/>
    </source>
</evidence>
<evidence type="ECO:0000313" key="2">
    <source>
        <dbReference type="EMBL" id="GAQ86522.1"/>
    </source>
</evidence>